<dbReference type="EMBL" id="CAIIXF020000010">
    <property type="protein sequence ID" value="CAH1797670.1"/>
    <property type="molecule type" value="Genomic_DNA"/>
</dbReference>
<feature type="non-terminal residue" evidence="2">
    <location>
        <position position="1"/>
    </location>
</feature>
<dbReference type="Proteomes" id="UP000749559">
    <property type="component" value="Unassembled WGS sequence"/>
</dbReference>
<dbReference type="GO" id="GO:0020037">
    <property type="term" value="F:heme binding"/>
    <property type="evidence" value="ECO:0007669"/>
    <property type="project" value="InterPro"/>
</dbReference>
<sequence length="108" mass="12366">VFLITWWYIQARNVYKFPPGPIPWPIFGNMFLLTPSEEDNSGAQRLRDLTKYYGSDIISFKLGAKRAIVVNKYTDIKQISDQFVHVNKEGPLSLLLPGIVGVEGPRWK</sequence>
<proteinExistence type="inferred from homology"/>
<dbReference type="OrthoDB" id="6286196at2759"/>
<dbReference type="GO" id="GO:0016705">
    <property type="term" value="F:oxidoreductase activity, acting on paired donors, with incorporation or reduction of molecular oxygen"/>
    <property type="evidence" value="ECO:0007669"/>
    <property type="project" value="InterPro"/>
</dbReference>
<keyword evidence="3" id="KW-1185">Reference proteome</keyword>
<dbReference type="InterPro" id="IPR001128">
    <property type="entry name" value="Cyt_P450"/>
</dbReference>
<protein>
    <recommendedName>
        <fullName evidence="4">Cytochrome P450</fullName>
    </recommendedName>
</protein>
<dbReference type="InterPro" id="IPR036396">
    <property type="entry name" value="Cyt_P450_sf"/>
</dbReference>
<reference evidence="2" key="1">
    <citation type="submission" date="2022-03" db="EMBL/GenBank/DDBJ databases">
        <authorList>
            <person name="Martin C."/>
        </authorList>
    </citation>
    <scope>NUCLEOTIDE SEQUENCE</scope>
</reference>
<evidence type="ECO:0000313" key="2">
    <source>
        <dbReference type="EMBL" id="CAH1797670.1"/>
    </source>
</evidence>
<name>A0A8S4PVV2_OWEFU</name>
<evidence type="ECO:0000313" key="3">
    <source>
        <dbReference type="Proteomes" id="UP000749559"/>
    </source>
</evidence>
<dbReference type="PANTHER" id="PTHR24299">
    <property type="entry name" value="CYTOCHROME P450 FAMILY 1"/>
    <property type="match status" value="1"/>
</dbReference>
<gene>
    <name evidence="2" type="ORF">OFUS_LOCUS21907</name>
</gene>
<comment type="similarity">
    <text evidence="1">Belongs to the cytochrome P450 family.</text>
</comment>
<accession>A0A8S4PVV2</accession>
<comment type="caution">
    <text evidence="2">The sequence shown here is derived from an EMBL/GenBank/DDBJ whole genome shotgun (WGS) entry which is preliminary data.</text>
</comment>
<evidence type="ECO:0008006" key="4">
    <source>
        <dbReference type="Google" id="ProtNLM"/>
    </source>
</evidence>
<dbReference type="Pfam" id="PF00067">
    <property type="entry name" value="p450"/>
    <property type="match status" value="1"/>
</dbReference>
<dbReference type="Gene3D" id="1.10.630.10">
    <property type="entry name" value="Cytochrome P450"/>
    <property type="match status" value="1"/>
</dbReference>
<dbReference type="AlphaFoldDB" id="A0A8S4PVV2"/>
<dbReference type="GO" id="GO:0005506">
    <property type="term" value="F:iron ion binding"/>
    <property type="evidence" value="ECO:0007669"/>
    <property type="project" value="InterPro"/>
</dbReference>
<dbReference type="GO" id="GO:0004497">
    <property type="term" value="F:monooxygenase activity"/>
    <property type="evidence" value="ECO:0007669"/>
    <property type="project" value="InterPro"/>
</dbReference>
<evidence type="ECO:0000256" key="1">
    <source>
        <dbReference type="ARBA" id="ARBA00010617"/>
    </source>
</evidence>
<dbReference type="SUPFAM" id="SSF48264">
    <property type="entry name" value="Cytochrome P450"/>
    <property type="match status" value="1"/>
</dbReference>
<feature type="non-terminal residue" evidence="2">
    <location>
        <position position="108"/>
    </location>
</feature>
<organism evidence="2 3">
    <name type="scientific">Owenia fusiformis</name>
    <name type="common">Polychaete worm</name>
    <dbReference type="NCBI Taxonomy" id="6347"/>
    <lineage>
        <taxon>Eukaryota</taxon>
        <taxon>Metazoa</taxon>
        <taxon>Spiralia</taxon>
        <taxon>Lophotrochozoa</taxon>
        <taxon>Annelida</taxon>
        <taxon>Polychaeta</taxon>
        <taxon>Sedentaria</taxon>
        <taxon>Canalipalpata</taxon>
        <taxon>Sabellida</taxon>
        <taxon>Oweniida</taxon>
        <taxon>Oweniidae</taxon>
        <taxon>Owenia</taxon>
    </lineage>
</organism>